<proteinExistence type="predicted"/>
<evidence type="ECO:0000313" key="3">
    <source>
        <dbReference type="Proteomes" id="UP000801864"/>
    </source>
</evidence>
<accession>A0A9P5CBN3</accession>
<sequence>MTKRSRIHHPLAPLQHANHKPPLPLRNVIFTFTIPLPLHAIAIPLPHPLHLHAALLAQRLRIEKGRHLGPPRMKARDDPCSRLRTLLEEVPDGPAEVLVLPGHPETVCDEEPVRKMSDGCCDEGGFAYGGEVGLDVAGDVFAERLHDGRGGIVRHDDARGAKQASHDAGQRRAGSQFKRVQTSSIKTNVSPKTPILLLLLLIVQGVPLDELCQQQRRIPQVMAKQTPVSLALWISKFYEERLGQFWRCVEEGVLCVAVLVDDIVREDDAEGCGEVVFRAVGLVAFEADAGGESCHADFMKAMRAFFEETDWRG</sequence>
<dbReference type="AlphaFoldDB" id="A0A9P5CBN3"/>
<dbReference type="Proteomes" id="UP000801864">
    <property type="component" value="Unassembled WGS sequence"/>
</dbReference>
<evidence type="ECO:0000313" key="2">
    <source>
        <dbReference type="EMBL" id="KAF3066640.1"/>
    </source>
</evidence>
<comment type="caution">
    <text evidence="2">The sequence shown here is derived from an EMBL/GenBank/DDBJ whole genome shotgun (WGS) entry which is preliminary data.</text>
</comment>
<reference evidence="2 3" key="1">
    <citation type="submission" date="2018-06" db="EMBL/GenBank/DDBJ databases">
        <title>Genome analysis of cellulolytic fungus Trichoderma lentiforme CFAM-422.</title>
        <authorList>
            <person name="Steindorff A.S."/>
            <person name="Formighieri E.F."/>
            <person name="Midorikawa G.E.O."/>
            <person name="Tamietti M.S."/>
            <person name="Ramos E.Z."/>
            <person name="Silva A.S."/>
            <person name="Bon E.P.S."/>
            <person name="Mendes T.D."/>
            <person name="Damaso M.C.T."/>
            <person name="Favaro L.C.L."/>
        </authorList>
    </citation>
    <scope>NUCLEOTIDE SEQUENCE [LARGE SCALE GENOMIC DNA]</scope>
    <source>
        <strain evidence="2 3">CFAM-422</strain>
    </source>
</reference>
<feature type="region of interest" description="Disordered" evidence="1">
    <location>
        <begin position="152"/>
        <end position="173"/>
    </location>
</feature>
<evidence type="ECO:0000256" key="1">
    <source>
        <dbReference type="SAM" id="MobiDB-lite"/>
    </source>
</evidence>
<gene>
    <name evidence="2" type="ORF">CFAM422_009076</name>
</gene>
<name>A0A9P5CBN3_9HYPO</name>
<protein>
    <submittedName>
        <fullName evidence="2">Uncharacterized protein</fullName>
    </submittedName>
</protein>
<dbReference type="EMBL" id="QLNT01000016">
    <property type="protein sequence ID" value="KAF3066640.1"/>
    <property type="molecule type" value="Genomic_DNA"/>
</dbReference>
<organism evidence="2 3">
    <name type="scientific">Trichoderma lentiforme</name>
    <dbReference type="NCBI Taxonomy" id="1567552"/>
    <lineage>
        <taxon>Eukaryota</taxon>
        <taxon>Fungi</taxon>
        <taxon>Dikarya</taxon>
        <taxon>Ascomycota</taxon>
        <taxon>Pezizomycotina</taxon>
        <taxon>Sordariomycetes</taxon>
        <taxon>Hypocreomycetidae</taxon>
        <taxon>Hypocreales</taxon>
        <taxon>Hypocreaceae</taxon>
        <taxon>Trichoderma</taxon>
    </lineage>
</organism>
<keyword evidence="3" id="KW-1185">Reference proteome</keyword>
<feature type="compositionally biased region" description="Basic and acidic residues" evidence="1">
    <location>
        <begin position="152"/>
        <end position="170"/>
    </location>
</feature>